<reference evidence="3" key="1">
    <citation type="submission" date="2022-10" db="EMBL/GenBank/DDBJ databases">
        <authorList>
            <person name="Chen Y."/>
            <person name="Dougan E. K."/>
            <person name="Chan C."/>
            <person name="Rhodes N."/>
            <person name="Thang M."/>
        </authorList>
    </citation>
    <scope>NUCLEOTIDE SEQUENCE</scope>
</reference>
<evidence type="ECO:0000313" key="3">
    <source>
        <dbReference type="EMBL" id="CAI4000650.1"/>
    </source>
</evidence>
<dbReference type="AlphaFoldDB" id="A0A9P1CZS4"/>
<evidence type="ECO:0000313" key="5">
    <source>
        <dbReference type="Proteomes" id="UP001152797"/>
    </source>
</evidence>
<dbReference type="EMBL" id="CAMXCT030002815">
    <property type="protein sequence ID" value="CAL4787962.1"/>
    <property type="molecule type" value="Genomic_DNA"/>
</dbReference>
<dbReference type="PROSITE" id="PS50297">
    <property type="entry name" value="ANK_REP_REGION"/>
    <property type="match status" value="2"/>
</dbReference>
<protein>
    <submittedName>
        <fullName evidence="3">Uncharacterized protein</fullName>
    </submittedName>
</protein>
<dbReference type="PROSITE" id="PS50088">
    <property type="entry name" value="ANK_REPEAT"/>
    <property type="match status" value="2"/>
</dbReference>
<reference evidence="4" key="2">
    <citation type="submission" date="2024-04" db="EMBL/GenBank/DDBJ databases">
        <authorList>
            <person name="Chen Y."/>
            <person name="Shah S."/>
            <person name="Dougan E. K."/>
            <person name="Thang M."/>
            <person name="Chan C."/>
        </authorList>
    </citation>
    <scope>NUCLEOTIDE SEQUENCE [LARGE SCALE GENOMIC DNA]</scope>
</reference>
<accession>A0A9P1CZS4</accession>
<dbReference type="SMART" id="SM00248">
    <property type="entry name" value="ANK"/>
    <property type="match status" value="2"/>
</dbReference>
<keyword evidence="5" id="KW-1185">Reference proteome</keyword>
<evidence type="ECO:0000256" key="2">
    <source>
        <dbReference type="SAM" id="MobiDB-lite"/>
    </source>
</evidence>
<dbReference type="Pfam" id="PF00023">
    <property type="entry name" value="Ank"/>
    <property type="match status" value="1"/>
</dbReference>
<dbReference type="Gene3D" id="1.25.40.20">
    <property type="entry name" value="Ankyrin repeat-containing domain"/>
    <property type="match status" value="1"/>
</dbReference>
<organism evidence="3">
    <name type="scientific">Cladocopium goreaui</name>
    <dbReference type="NCBI Taxonomy" id="2562237"/>
    <lineage>
        <taxon>Eukaryota</taxon>
        <taxon>Sar</taxon>
        <taxon>Alveolata</taxon>
        <taxon>Dinophyceae</taxon>
        <taxon>Suessiales</taxon>
        <taxon>Symbiodiniaceae</taxon>
        <taxon>Cladocopium</taxon>
    </lineage>
</organism>
<feature type="repeat" description="ANK" evidence="1">
    <location>
        <begin position="132"/>
        <end position="164"/>
    </location>
</feature>
<keyword evidence="1" id="KW-0040">ANK repeat</keyword>
<gene>
    <name evidence="3" type="ORF">C1SCF055_LOCUS26755</name>
</gene>
<feature type="region of interest" description="Disordered" evidence="2">
    <location>
        <begin position="462"/>
        <end position="520"/>
    </location>
</feature>
<proteinExistence type="predicted"/>
<name>A0A9P1CZS4_9DINO</name>
<dbReference type="Pfam" id="PF13606">
    <property type="entry name" value="Ank_3"/>
    <property type="match status" value="1"/>
</dbReference>
<dbReference type="Proteomes" id="UP001152797">
    <property type="component" value="Unassembled WGS sequence"/>
</dbReference>
<dbReference type="EMBL" id="CAMXCT010002815">
    <property type="protein sequence ID" value="CAI4000650.1"/>
    <property type="molecule type" value="Genomic_DNA"/>
</dbReference>
<comment type="caution">
    <text evidence="3">The sequence shown here is derived from an EMBL/GenBank/DDBJ whole genome shotgun (WGS) entry which is preliminary data.</text>
</comment>
<dbReference type="EMBL" id="CAMXCT020002815">
    <property type="protein sequence ID" value="CAL1154025.1"/>
    <property type="molecule type" value="Genomic_DNA"/>
</dbReference>
<dbReference type="InterPro" id="IPR036770">
    <property type="entry name" value="Ankyrin_rpt-contain_sf"/>
</dbReference>
<evidence type="ECO:0000256" key="1">
    <source>
        <dbReference type="PROSITE-ProRule" id="PRU00023"/>
    </source>
</evidence>
<dbReference type="InterPro" id="IPR002110">
    <property type="entry name" value="Ankyrin_rpt"/>
</dbReference>
<evidence type="ECO:0000313" key="4">
    <source>
        <dbReference type="EMBL" id="CAL1154025.1"/>
    </source>
</evidence>
<feature type="repeat" description="ANK" evidence="1">
    <location>
        <begin position="237"/>
        <end position="269"/>
    </location>
</feature>
<sequence length="554" mass="60764">MLFPMYTVPFGTFLEMTMIEPHEELKARGVLVEFQMNMGNAAFVSHQWVASSPDPEWQMKVLQVKGPNDLQLISGAGASITAGSGPVGEGAFTVPEDRLKLGPVLMKAIKRKLLSLLKAQNGFRTIGEMDSAGFSPLHYAALNGDPALIQDLLTLQADPNRDPNQVTRKVHPGAPLIQILWARLRWKVLPALDLLKPWTNSFDTATSVHWMPLAPFALLHQALEVQRILNKILYHAKGATPLMLALLSGNDEFAAALIAAGARLNLQNSRGLTAADLIRMRSGLEFLLAKHGVLVSPELLKASCGEAHLMDPKETLQHMSVSPSGRYVIAVSEKFFWRWSVREEAPEDVEMFDLEELDASQELRYVQETCPDRVLMVGEREVTDVLLFCGDSGTRRRIVKLVVTQHLKFQSPIRCQPKTPDAFLALCTATEPQGQVDLLLRAEKGNAITSLVARRLEDVSTGTALSTISQERDSSLDNGMAPTGAEPSAMEAGYPPGLPMPRYSRPPGLPSPPNRMMQEPPGLSNPMVSFDVPPGAGTGFEKIPMRMIFPESSI</sequence>
<dbReference type="SUPFAM" id="SSF48403">
    <property type="entry name" value="Ankyrin repeat"/>
    <property type="match status" value="1"/>
</dbReference>